<dbReference type="InterPro" id="IPR050466">
    <property type="entry name" value="Carboxylest/Gibb_receptor"/>
</dbReference>
<feature type="domain" description="Alpha/beta hydrolase fold-3" evidence="5">
    <location>
        <begin position="130"/>
        <end position="351"/>
    </location>
</feature>
<name>A0ABQ9AFL9_9ROSI</name>
<evidence type="ECO:0000256" key="2">
    <source>
        <dbReference type="ARBA" id="ARBA00022801"/>
    </source>
</evidence>
<comment type="similarity">
    <text evidence="1">Belongs to the 'GDXG' lipolytic enzyme family.</text>
</comment>
<gene>
    <name evidence="6" type="ORF">OIU77_007240</name>
</gene>
<sequence>MIRFTMMCSLLFVCFFTTKQNYQSQVYINTAISATLPLVESTMSGHCTSPSNPAITDPYQHLQIIPNPDGTITRDPDRFPNSSPSPDPTDPTPVLSKDMIINRSKKTGVRIFLPRQAIVDSSSTNKLPLIVYFHGGGFINCSASSTVFHDFCSNMVLDLHVVIVSVDYRLVPEHRLPAAYDDAMEVLRWIKTTQEDWLRGYVDYTRCFIMGSSAGANTAYHAGLCASQEADDLVPLKIKGLILHHPFIGGVQRTGSEVKLVNEPHLPLCVSDLMWSLALPLGADRDHEYCNPMVGGGSKLWKNVGLLGWKVMVTGCDGDPMIDRQMEFVDMLVTKDVKVVSHFSTGGYHVVELKEPFKAEALHALLKDFMLDAPAAWGNGVLMAIFFNKFCK</sequence>
<reference evidence="6" key="1">
    <citation type="submission" date="2022-10" db="EMBL/GenBank/DDBJ databases">
        <authorList>
            <person name="Hyden B.L."/>
            <person name="Feng K."/>
            <person name="Yates T."/>
            <person name="Jawdy S."/>
            <person name="Smart L.B."/>
            <person name="Muchero W."/>
        </authorList>
    </citation>
    <scope>NUCLEOTIDE SEQUENCE</scope>
    <source>
        <tissue evidence="6">Shoot tip</tissue>
    </source>
</reference>
<dbReference type="InterPro" id="IPR002168">
    <property type="entry name" value="Lipase_GDXG_HIS_AS"/>
</dbReference>
<evidence type="ECO:0000313" key="6">
    <source>
        <dbReference type="EMBL" id="KAJ6339238.1"/>
    </source>
</evidence>
<dbReference type="Gene3D" id="3.40.50.1820">
    <property type="entry name" value="alpha/beta hydrolase"/>
    <property type="match status" value="1"/>
</dbReference>
<feature type="region of interest" description="Disordered" evidence="3">
    <location>
        <begin position="66"/>
        <end position="95"/>
    </location>
</feature>
<evidence type="ECO:0000256" key="3">
    <source>
        <dbReference type="SAM" id="MobiDB-lite"/>
    </source>
</evidence>
<feature type="signal peptide" evidence="4">
    <location>
        <begin position="1"/>
        <end position="23"/>
    </location>
</feature>
<dbReference type="PANTHER" id="PTHR23024:SF666">
    <property type="entry name" value="ALPHA_BETA HYDROLASE FOLD-3 DOMAIN-CONTAINING PROTEIN"/>
    <property type="match status" value="1"/>
</dbReference>
<dbReference type="SUPFAM" id="SSF53474">
    <property type="entry name" value="alpha/beta-Hydrolases"/>
    <property type="match status" value="1"/>
</dbReference>
<dbReference type="Pfam" id="PF07859">
    <property type="entry name" value="Abhydrolase_3"/>
    <property type="match status" value="1"/>
</dbReference>
<proteinExistence type="inferred from homology"/>
<reference evidence="6" key="2">
    <citation type="journal article" date="2023" name="Int. J. Mol. Sci.">
        <title>De Novo Assembly and Annotation of 11 Diverse Shrub Willow (Salix) Genomes Reveals Novel Gene Organization in Sex-Linked Regions.</title>
        <authorList>
            <person name="Hyden B."/>
            <person name="Feng K."/>
            <person name="Yates T.B."/>
            <person name="Jawdy S."/>
            <person name="Cereghino C."/>
            <person name="Smart L.B."/>
            <person name="Muchero W."/>
        </authorList>
    </citation>
    <scope>NUCLEOTIDE SEQUENCE</scope>
    <source>
        <tissue evidence="6">Shoot tip</tissue>
    </source>
</reference>
<evidence type="ECO:0000256" key="1">
    <source>
        <dbReference type="ARBA" id="ARBA00010515"/>
    </source>
</evidence>
<keyword evidence="4" id="KW-0732">Signal</keyword>
<comment type="caution">
    <text evidence="6">The sequence shown here is derived from an EMBL/GenBank/DDBJ whole genome shotgun (WGS) entry which is preliminary data.</text>
</comment>
<accession>A0ABQ9AFL9</accession>
<feature type="chain" id="PRO_5046222156" description="Alpha/beta hydrolase fold-3 domain-containing protein" evidence="4">
    <location>
        <begin position="24"/>
        <end position="392"/>
    </location>
</feature>
<evidence type="ECO:0000256" key="4">
    <source>
        <dbReference type="SAM" id="SignalP"/>
    </source>
</evidence>
<dbReference type="EMBL" id="JAPFFI010000020">
    <property type="protein sequence ID" value="KAJ6339238.1"/>
    <property type="molecule type" value="Genomic_DNA"/>
</dbReference>
<keyword evidence="7" id="KW-1185">Reference proteome</keyword>
<dbReference type="Proteomes" id="UP001141253">
    <property type="component" value="Chromosome 15W"/>
</dbReference>
<organism evidence="6 7">
    <name type="scientific">Salix suchowensis</name>
    <dbReference type="NCBI Taxonomy" id="1278906"/>
    <lineage>
        <taxon>Eukaryota</taxon>
        <taxon>Viridiplantae</taxon>
        <taxon>Streptophyta</taxon>
        <taxon>Embryophyta</taxon>
        <taxon>Tracheophyta</taxon>
        <taxon>Spermatophyta</taxon>
        <taxon>Magnoliopsida</taxon>
        <taxon>eudicotyledons</taxon>
        <taxon>Gunneridae</taxon>
        <taxon>Pentapetalae</taxon>
        <taxon>rosids</taxon>
        <taxon>fabids</taxon>
        <taxon>Malpighiales</taxon>
        <taxon>Salicaceae</taxon>
        <taxon>Saliceae</taxon>
        <taxon>Salix</taxon>
    </lineage>
</organism>
<keyword evidence="2" id="KW-0378">Hydrolase</keyword>
<evidence type="ECO:0000259" key="5">
    <source>
        <dbReference type="Pfam" id="PF07859"/>
    </source>
</evidence>
<dbReference type="PANTHER" id="PTHR23024">
    <property type="entry name" value="ARYLACETAMIDE DEACETYLASE"/>
    <property type="match status" value="1"/>
</dbReference>
<dbReference type="InterPro" id="IPR013094">
    <property type="entry name" value="AB_hydrolase_3"/>
</dbReference>
<protein>
    <recommendedName>
        <fullName evidence="5">Alpha/beta hydrolase fold-3 domain-containing protein</fullName>
    </recommendedName>
</protein>
<evidence type="ECO:0000313" key="7">
    <source>
        <dbReference type="Proteomes" id="UP001141253"/>
    </source>
</evidence>
<dbReference type="PROSITE" id="PS01173">
    <property type="entry name" value="LIPASE_GDXG_HIS"/>
    <property type="match status" value="1"/>
</dbReference>
<dbReference type="InterPro" id="IPR029058">
    <property type="entry name" value="AB_hydrolase_fold"/>
</dbReference>